<evidence type="ECO:0000313" key="2">
    <source>
        <dbReference type="EMBL" id="MFC6041667.1"/>
    </source>
</evidence>
<gene>
    <name evidence="2" type="ORF">ACFPYL_01190</name>
</gene>
<sequence>MGSYPVPSDFFEDIADSRYDEPDDYSDSYEYDEQDDYEYVPHRSSTPPPVEPGIISVAVTQLRALARELYAEHHPRAHVAQQVSNLLLDLHDPRPPAVDPSSEFAPSPVGNCNICGRSLPLPTMRRGRPRKRCTRCSPPRTGEFARKNNG</sequence>
<feature type="region of interest" description="Disordered" evidence="1">
    <location>
        <begin position="1"/>
        <end position="52"/>
    </location>
</feature>
<dbReference type="Proteomes" id="UP001596135">
    <property type="component" value="Unassembled WGS sequence"/>
</dbReference>
<feature type="region of interest" description="Disordered" evidence="1">
    <location>
        <begin position="123"/>
        <end position="150"/>
    </location>
</feature>
<accession>A0ABW1LEM0</accession>
<comment type="caution">
    <text evidence="2">The sequence shown here is derived from an EMBL/GenBank/DDBJ whole genome shotgun (WGS) entry which is preliminary data.</text>
</comment>
<feature type="compositionally biased region" description="Acidic residues" evidence="1">
    <location>
        <begin position="21"/>
        <end position="38"/>
    </location>
</feature>
<evidence type="ECO:0000313" key="3">
    <source>
        <dbReference type="Proteomes" id="UP001596135"/>
    </source>
</evidence>
<keyword evidence="3" id="KW-1185">Reference proteome</keyword>
<name>A0ABW1LEM0_9ACTN</name>
<dbReference type="RefSeq" id="WP_379149512.1">
    <property type="nucleotide sequence ID" value="NZ_JBHSRJ010000001.1"/>
</dbReference>
<protein>
    <submittedName>
        <fullName evidence="2">Uncharacterized protein</fullName>
    </submittedName>
</protein>
<dbReference type="EMBL" id="JBHSRJ010000001">
    <property type="protein sequence ID" value="MFC6041667.1"/>
    <property type="molecule type" value="Genomic_DNA"/>
</dbReference>
<proteinExistence type="predicted"/>
<feature type="compositionally biased region" description="Basic residues" evidence="1">
    <location>
        <begin position="125"/>
        <end position="134"/>
    </location>
</feature>
<organism evidence="2 3">
    <name type="scientific">Nocardioides hankookensis</name>
    <dbReference type="NCBI Taxonomy" id="443157"/>
    <lineage>
        <taxon>Bacteria</taxon>
        <taxon>Bacillati</taxon>
        <taxon>Actinomycetota</taxon>
        <taxon>Actinomycetes</taxon>
        <taxon>Propionibacteriales</taxon>
        <taxon>Nocardioidaceae</taxon>
        <taxon>Nocardioides</taxon>
    </lineage>
</organism>
<evidence type="ECO:0000256" key="1">
    <source>
        <dbReference type="SAM" id="MobiDB-lite"/>
    </source>
</evidence>
<reference evidence="3" key="1">
    <citation type="journal article" date="2019" name="Int. J. Syst. Evol. Microbiol.">
        <title>The Global Catalogue of Microorganisms (GCM) 10K type strain sequencing project: providing services to taxonomists for standard genome sequencing and annotation.</title>
        <authorList>
            <consortium name="The Broad Institute Genomics Platform"/>
            <consortium name="The Broad Institute Genome Sequencing Center for Infectious Disease"/>
            <person name="Wu L."/>
            <person name="Ma J."/>
        </authorList>
    </citation>
    <scope>NUCLEOTIDE SEQUENCE [LARGE SCALE GENOMIC DNA]</scope>
    <source>
        <strain evidence="3">CCUG 54522</strain>
    </source>
</reference>